<dbReference type="EMBL" id="NIDE01000017">
    <property type="protein sequence ID" value="OWK35479.1"/>
    <property type="molecule type" value="Genomic_DNA"/>
</dbReference>
<protein>
    <submittedName>
        <fullName evidence="2">Phosphohydrolase (MutT/nudix family protein)</fullName>
    </submittedName>
</protein>
<dbReference type="GO" id="GO:0016787">
    <property type="term" value="F:hydrolase activity"/>
    <property type="evidence" value="ECO:0007669"/>
    <property type="project" value="UniProtKB-KW"/>
</dbReference>
<gene>
    <name evidence="2" type="ORF">FRUB_08042</name>
</gene>
<dbReference type="RefSeq" id="WP_088258672.1">
    <property type="nucleotide sequence ID" value="NZ_NIDE01000017.1"/>
</dbReference>
<dbReference type="AlphaFoldDB" id="A0A225DEA4"/>
<sequence length="181" mass="21096">MSEVYFIADSHFGHCGIIQFSETKPFRPFTTIEEHDAELVRRWNSVVGPKDMVWHLGDFCFGKRNLEIAAQLNGNKKLVMGNHDMYATEDYLRYFTRLSGAVEYKGMILTHVPVHESQLARWYMNVHGHLHTKRVMRDRCHFGVLATTEPDPRFVCVSAEQIDLTPAPFDWILNKWAERNL</sequence>
<proteinExistence type="predicted"/>
<dbReference type="Pfam" id="PF00149">
    <property type="entry name" value="Metallophos"/>
    <property type="match status" value="1"/>
</dbReference>
<dbReference type="Proteomes" id="UP000214646">
    <property type="component" value="Unassembled WGS sequence"/>
</dbReference>
<keyword evidence="3" id="KW-1185">Reference proteome</keyword>
<evidence type="ECO:0000259" key="1">
    <source>
        <dbReference type="Pfam" id="PF00149"/>
    </source>
</evidence>
<dbReference type="SUPFAM" id="SSF56300">
    <property type="entry name" value="Metallo-dependent phosphatases"/>
    <property type="match status" value="1"/>
</dbReference>
<dbReference type="Gene3D" id="3.60.21.10">
    <property type="match status" value="1"/>
</dbReference>
<accession>A0A225DEA4</accession>
<name>A0A225DEA4_9BACT</name>
<keyword evidence="2" id="KW-0378">Hydrolase</keyword>
<feature type="domain" description="Calcineurin-like phosphoesterase" evidence="1">
    <location>
        <begin position="4"/>
        <end position="130"/>
    </location>
</feature>
<evidence type="ECO:0000313" key="3">
    <source>
        <dbReference type="Proteomes" id="UP000214646"/>
    </source>
</evidence>
<reference evidence="3" key="1">
    <citation type="submission" date="2017-06" db="EMBL/GenBank/DDBJ databases">
        <title>Genome analysis of Fimbriiglobus ruber SP5, the first member of the order Planctomycetales with confirmed chitinolytic capability.</title>
        <authorList>
            <person name="Ravin N.V."/>
            <person name="Rakitin A.L."/>
            <person name="Ivanova A.A."/>
            <person name="Beletsky A.V."/>
            <person name="Kulichevskaya I.S."/>
            <person name="Mardanov A.V."/>
            <person name="Dedysh S.N."/>
        </authorList>
    </citation>
    <scope>NUCLEOTIDE SEQUENCE [LARGE SCALE GENOMIC DNA]</scope>
    <source>
        <strain evidence="3">SP5</strain>
    </source>
</reference>
<organism evidence="2 3">
    <name type="scientific">Fimbriiglobus ruber</name>
    <dbReference type="NCBI Taxonomy" id="1908690"/>
    <lineage>
        <taxon>Bacteria</taxon>
        <taxon>Pseudomonadati</taxon>
        <taxon>Planctomycetota</taxon>
        <taxon>Planctomycetia</taxon>
        <taxon>Gemmatales</taxon>
        <taxon>Gemmataceae</taxon>
        <taxon>Fimbriiglobus</taxon>
    </lineage>
</organism>
<dbReference type="OrthoDB" id="5380073at2"/>
<evidence type="ECO:0000313" key="2">
    <source>
        <dbReference type="EMBL" id="OWK35479.1"/>
    </source>
</evidence>
<dbReference type="InterPro" id="IPR004843">
    <property type="entry name" value="Calcineurin-like_PHP"/>
</dbReference>
<comment type="caution">
    <text evidence="2">The sequence shown here is derived from an EMBL/GenBank/DDBJ whole genome shotgun (WGS) entry which is preliminary data.</text>
</comment>
<dbReference type="InterPro" id="IPR029052">
    <property type="entry name" value="Metallo-depent_PP-like"/>
</dbReference>